<proteinExistence type="predicted"/>
<dbReference type="InParanoid" id="A0A1Y1XU76"/>
<dbReference type="PRINTS" id="PR00092">
    <property type="entry name" value="TYROSINASE"/>
</dbReference>
<sequence length="366" mass="42269">MRLMKKWMLSLLVATSIPLSHGQGCGEINERREFRQLTAEERTNFITAVNTLKQTGLYDQLVNVHLSYVPHAHSTPPFFPWHRFFIYQFENALRSIDPNMMLPYWDWTIDAWSPESSELWSWLGGNGSGNRASCLLDGPFGGWQAPYPRYHCLARRWDNGQSISSFWSAQSINNIIRRSRSYDELRGYIEPGPHANVHFGIGGDFRVMSSPNDPLFWMHHAFIDKIWADWQEENPRIAMDYSGFNPVNDRQATLNDPLDPFGYTVGDVIDTTSLCYRYSTGRSRRAVDLDKRWLVDEPVEELLNSLNSTLRLNEVIDSLIGVDQPDYAQLLDLPGPLNRDLRKVNVPAALDLESIRMYGFDERKIY</sequence>
<dbReference type="SUPFAM" id="SSF48056">
    <property type="entry name" value="Di-copper centre-containing domain"/>
    <property type="match status" value="1"/>
</dbReference>
<dbReference type="PANTHER" id="PTHR11474:SF126">
    <property type="entry name" value="TYROSINASE-LIKE PROTEIN TYR-1-RELATED"/>
    <property type="match status" value="1"/>
</dbReference>
<dbReference type="PANTHER" id="PTHR11474">
    <property type="entry name" value="TYROSINASE FAMILY MEMBER"/>
    <property type="match status" value="1"/>
</dbReference>
<dbReference type="InterPro" id="IPR002227">
    <property type="entry name" value="Tyrosinase_Cu-bd"/>
</dbReference>
<feature type="chain" id="PRO_5012146681" evidence="3">
    <location>
        <begin position="23"/>
        <end position="366"/>
    </location>
</feature>
<evidence type="ECO:0000256" key="2">
    <source>
        <dbReference type="ARBA" id="ARBA00023008"/>
    </source>
</evidence>
<gene>
    <name evidence="5" type="ORF">K493DRAFT_305873</name>
</gene>
<evidence type="ECO:0000256" key="1">
    <source>
        <dbReference type="ARBA" id="ARBA00022723"/>
    </source>
</evidence>
<dbReference type="Gene3D" id="1.10.1280.10">
    <property type="entry name" value="Di-copper center containing domain from catechol oxidase"/>
    <property type="match status" value="1"/>
</dbReference>
<dbReference type="Pfam" id="PF00264">
    <property type="entry name" value="Tyrosinase"/>
    <property type="match status" value="1"/>
</dbReference>
<evidence type="ECO:0000313" key="6">
    <source>
        <dbReference type="Proteomes" id="UP000193498"/>
    </source>
</evidence>
<evidence type="ECO:0000256" key="3">
    <source>
        <dbReference type="SAM" id="SignalP"/>
    </source>
</evidence>
<dbReference type="Proteomes" id="UP000193498">
    <property type="component" value="Unassembled WGS sequence"/>
</dbReference>
<dbReference type="EMBL" id="MCFE01000457">
    <property type="protein sequence ID" value="ORX89317.1"/>
    <property type="molecule type" value="Genomic_DNA"/>
</dbReference>
<feature type="signal peptide" evidence="3">
    <location>
        <begin position="1"/>
        <end position="22"/>
    </location>
</feature>
<accession>A0A1Y1XU76</accession>
<keyword evidence="3" id="KW-0732">Signal</keyword>
<name>A0A1Y1XU76_9FUNG</name>
<dbReference type="STRING" id="1314790.A0A1Y1XU76"/>
<feature type="domain" description="Tyrosinase copper-binding" evidence="4">
    <location>
        <begin position="213"/>
        <end position="224"/>
    </location>
</feature>
<keyword evidence="2" id="KW-0186">Copper</keyword>
<keyword evidence="1" id="KW-0479">Metal-binding</keyword>
<reference evidence="5 6" key="1">
    <citation type="submission" date="2016-07" db="EMBL/GenBank/DDBJ databases">
        <title>Pervasive Adenine N6-methylation of Active Genes in Fungi.</title>
        <authorList>
            <consortium name="DOE Joint Genome Institute"/>
            <person name="Mondo S.J."/>
            <person name="Dannebaum R.O."/>
            <person name="Kuo R.C."/>
            <person name="Labutti K."/>
            <person name="Haridas S."/>
            <person name="Kuo A."/>
            <person name="Salamov A."/>
            <person name="Ahrendt S.R."/>
            <person name="Lipzen A."/>
            <person name="Sullivan W."/>
            <person name="Andreopoulos W.B."/>
            <person name="Clum A."/>
            <person name="Lindquist E."/>
            <person name="Daum C."/>
            <person name="Ramamoorthy G.K."/>
            <person name="Gryganskyi A."/>
            <person name="Culley D."/>
            <person name="Magnuson J.K."/>
            <person name="James T.Y."/>
            <person name="O'Malley M.A."/>
            <person name="Stajich J.E."/>
            <person name="Spatafora J.W."/>
            <person name="Visel A."/>
            <person name="Grigoriev I.V."/>
        </authorList>
    </citation>
    <scope>NUCLEOTIDE SEQUENCE [LARGE SCALE GENOMIC DNA]</scope>
    <source>
        <strain evidence="5 6">CBS 931.73</strain>
    </source>
</reference>
<comment type="caution">
    <text evidence="5">The sequence shown here is derived from an EMBL/GenBank/DDBJ whole genome shotgun (WGS) entry which is preliminary data.</text>
</comment>
<dbReference type="GO" id="GO:0046872">
    <property type="term" value="F:metal ion binding"/>
    <property type="evidence" value="ECO:0007669"/>
    <property type="project" value="UniProtKB-KW"/>
</dbReference>
<dbReference type="InterPro" id="IPR050316">
    <property type="entry name" value="Tyrosinase/Hemocyanin"/>
</dbReference>
<dbReference type="OrthoDB" id="6132182at2759"/>
<dbReference type="InterPro" id="IPR008922">
    <property type="entry name" value="Di-copper_centre_dom_sf"/>
</dbReference>
<dbReference type="PROSITE" id="PS00498">
    <property type="entry name" value="TYROSINASE_2"/>
    <property type="match status" value="1"/>
</dbReference>
<evidence type="ECO:0000259" key="4">
    <source>
        <dbReference type="PROSITE" id="PS00498"/>
    </source>
</evidence>
<protein>
    <submittedName>
        <fullName evidence="5">Di-copper centre-containing protein</fullName>
    </submittedName>
</protein>
<dbReference type="AlphaFoldDB" id="A0A1Y1XU76"/>
<keyword evidence="6" id="KW-1185">Reference proteome</keyword>
<evidence type="ECO:0000313" key="5">
    <source>
        <dbReference type="EMBL" id="ORX89317.1"/>
    </source>
</evidence>
<dbReference type="GO" id="GO:0016491">
    <property type="term" value="F:oxidoreductase activity"/>
    <property type="evidence" value="ECO:0007669"/>
    <property type="project" value="InterPro"/>
</dbReference>
<organism evidence="5 6">
    <name type="scientific">Basidiobolus meristosporus CBS 931.73</name>
    <dbReference type="NCBI Taxonomy" id="1314790"/>
    <lineage>
        <taxon>Eukaryota</taxon>
        <taxon>Fungi</taxon>
        <taxon>Fungi incertae sedis</taxon>
        <taxon>Zoopagomycota</taxon>
        <taxon>Entomophthoromycotina</taxon>
        <taxon>Basidiobolomycetes</taxon>
        <taxon>Basidiobolales</taxon>
        <taxon>Basidiobolaceae</taxon>
        <taxon>Basidiobolus</taxon>
    </lineage>
</organism>